<dbReference type="Pfam" id="PF02492">
    <property type="entry name" value="cobW"/>
    <property type="match status" value="1"/>
</dbReference>
<comment type="caution">
    <text evidence="2">The sequence shown here is derived from an EMBL/GenBank/DDBJ whole genome shotgun (WGS) entry which is preliminary data.</text>
</comment>
<protein>
    <recommendedName>
        <fullName evidence="1">CobW/HypB/UreG nucleotide-binding domain-containing protein</fullName>
    </recommendedName>
</protein>
<dbReference type="RefSeq" id="WP_284279732.1">
    <property type="nucleotide sequence ID" value="NZ_BSOJ01000006.1"/>
</dbReference>
<evidence type="ECO:0000259" key="1">
    <source>
        <dbReference type="Pfam" id="PF02492"/>
    </source>
</evidence>
<evidence type="ECO:0000313" key="3">
    <source>
        <dbReference type="Proteomes" id="UP001156664"/>
    </source>
</evidence>
<dbReference type="InterPro" id="IPR003495">
    <property type="entry name" value="CobW/HypB/UreG_nucleotide-bd"/>
</dbReference>
<sequence length="137" mass="15664">MATRLILIHHTNMILRAAHLKQCLEQQLHQSQKITVFASGEVFSIVEPDLQAQLLKDEQHYRGLGVHWLRMAPGCACCSSRLVIQTHLGRTLRLNPPDVLILEVDSGGHVDTLMQWLSTDQWQRWFSSIEVFTPKQA</sequence>
<dbReference type="Proteomes" id="UP001156664">
    <property type="component" value="Unassembled WGS sequence"/>
</dbReference>
<keyword evidence="3" id="KW-1185">Reference proteome</keyword>
<proteinExistence type="predicted"/>
<accession>A0ABQ5YRA3</accession>
<evidence type="ECO:0000313" key="2">
    <source>
        <dbReference type="EMBL" id="GLR25384.1"/>
    </source>
</evidence>
<feature type="domain" description="CobW/HypB/UreG nucleotide-binding" evidence="1">
    <location>
        <begin position="54"/>
        <end position="118"/>
    </location>
</feature>
<organism evidence="2 3">
    <name type="scientific">Limnobacter litoralis</name>
    <dbReference type="NCBI Taxonomy" id="481366"/>
    <lineage>
        <taxon>Bacteria</taxon>
        <taxon>Pseudomonadati</taxon>
        <taxon>Pseudomonadota</taxon>
        <taxon>Betaproteobacteria</taxon>
        <taxon>Burkholderiales</taxon>
        <taxon>Burkholderiaceae</taxon>
        <taxon>Limnobacter</taxon>
    </lineage>
</organism>
<reference evidence="3" key="1">
    <citation type="journal article" date="2019" name="Int. J. Syst. Evol. Microbiol.">
        <title>The Global Catalogue of Microorganisms (GCM) 10K type strain sequencing project: providing services to taxonomists for standard genome sequencing and annotation.</title>
        <authorList>
            <consortium name="The Broad Institute Genomics Platform"/>
            <consortium name="The Broad Institute Genome Sequencing Center for Infectious Disease"/>
            <person name="Wu L."/>
            <person name="Ma J."/>
        </authorList>
    </citation>
    <scope>NUCLEOTIDE SEQUENCE [LARGE SCALE GENOMIC DNA]</scope>
    <source>
        <strain evidence="3">NBRC 105857</strain>
    </source>
</reference>
<gene>
    <name evidence="2" type="ORF">GCM10007875_04720</name>
</gene>
<dbReference type="EMBL" id="BSOJ01000006">
    <property type="protein sequence ID" value="GLR25384.1"/>
    <property type="molecule type" value="Genomic_DNA"/>
</dbReference>
<name>A0ABQ5YRA3_9BURK</name>